<feature type="compositionally biased region" description="Basic and acidic residues" evidence="1">
    <location>
        <begin position="48"/>
        <end position="69"/>
    </location>
</feature>
<evidence type="ECO:0000313" key="4">
    <source>
        <dbReference type="Proteomes" id="UP000324973"/>
    </source>
</evidence>
<organism evidence="3 4">
    <name type="scientific">Luteimonas viscosa</name>
    <dbReference type="NCBI Taxonomy" id="1132694"/>
    <lineage>
        <taxon>Bacteria</taxon>
        <taxon>Pseudomonadati</taxon>
        <taxon>Pseudomonadota</taxon>
        <taxon>Gammaproteobacteria</taxon>
        <taxon>Lysobacterales</taxon>
        <taxon>Lysobacteraceae</taxon>
        <taxon>Luteimonas</taxon>
    </lineage>
</organism>
<keyword evidence="4" id="KW-1185">Reference proteome</keyword>
<sequence>MRCFSFSLLWLFSLPLAAQPATHPCAAVAVPAERLACYDQAFPPPPEVHEAANERARADFGFDQPRESLRNPGQAVEQADPQGIESTVIRVDHGRNGRSFNLENGQVWTQTDARSGGQVQPGDSVQVRKAILAGYQLVTPNGVVLRVRRTR</sequence>
<dbReference type="EMBL" id="VTFT01000001">
    <property type="protein sequence ID" value="TYT25697.1"/>
    <property type="molecule type" value="Genomic_DNA"/>
</dbReference>
<dbReference type="RefSeq" id="WP_149102247.1">
    <property type="nucleotide sequence ID" value="NZ_VTFT01000001.1"/>
</dbReference>
<reference evidence="3 4" key="1">
    <citation type="submission" date="2019-08" db="EMBL/GenBank/DDBJ databases">
        <title>Luteimonas viscosus sp. nov., isolated from soil of a sunflower field.</title>
        <authorList>
            <person name="Jianli Z."/>
            <person name="Ying Z."/>
        </authorList>
    </citation>
    <scope>NUCLEOTIDE SEQUENCE [LARGE SCALE GENOMIC DNA]</scope>
    <source>
        <strain evidence="3 4">XBU10</strain>
    </source>
</reference>
<evidence type="ECO:0000256" key="2">
    <source>
        <dbReference type="SAM" id="SignalP"/>
    </source>
</evidence>
<accession>A0A5D4XM02</accession>
<gene>
    <name evidence="3" type="ORF">FZO89_05185</name>
</gene>
<evidence type="ECO:0000256" key="1">
    <source>
        <dbReference type="SAM" id="MobiDB-lite"/>
    </source>
</evidence>
<name>A0A5D4XM02_9GAMM</name>
<proteinExistence type="predicted"/>
<comment type="caution">
    <text evidence="3">The sequence shown here is derived from an EMBL/GenBank/DDBJ whole genome shotgun (WGS) entry which is preliminary data.</text>
</comment>
<feature type="signal peptide" evidence="2">
    <location>
        <begin position="1"/>
        <end position="18"/>
    </location>
</feature>
<feature type="region of interest" description="Disordered" evidence="1">
    <location>
        <begin position="48"/>
        <end position="83"/>
    </location>
</feature>
<feature type="chain" id="PRO_5022928614" description="Type IV pilus biogenesis protein PilP" evidence="2">
    <location>
        <begin position="19"/>
        <end position="151"/>
    </location>
</feature>
<dbReference type="AlphaFoldDB" id="A0A5D4XM02"/>
<dbReference type="OrthoDB" id="4750212at2"/>
<evidence type="ECO:0000313" key="3">
    <source>
        <dbReference type="EMBL" id="TYT25697.1"/>
    </source>
</evidence>
<dbReference type="Proteomes" id="UP000324973">
    <property type="component" value="Unassembled WGS sequence"/>
</dbReference>
<evidence type="ECO:0008006" key="5">
    <source>
        <dbReference type="Google" id="ProtNLM"/>
    </source>
</evidence>
<keyword evidence="2" id="KW-0732">Signal</keyword>
<protein>
    <recommendedName>
        <fullName evidence="5">Type IV pilus biogenesis protein PilP</fullName>
    </recommendedName>
</protein>